<keyword evidence="4" id="KW-1185">Reference proteome</keyword>
<dbReference type="SMART" id="SM00382">
    <property type="entry name" value="AAA"/>
    <property type="match status" value="1"/>
</dbReference>
<protein>
    <recommendedName>
        <fullName evidence="2">AAA+ ATPase domain-containing protein</fullName>
    </recommendedName>
</protein>
<evidence type="ECO:0000259" key="2">
    <source>
        <dbReference type="SMART" id="SM00382"/>
    </source>
</evidence>
<feature type="compositionally biased region" description="Acidic residues" evidence="1">
    <location>
        <begin position="53"/>
        <end position="66"/>
    </location>
</feature>
<sequence length="396" mass="45640">MSANRSFEEIFISLQNLAELREQEQEENDSSPIKNQIHSCRCGKNEYSHSIDDSDDNENEEIEDNEPSEPIYIERTQNGLRFAVCPACNPRLHCALCEGTGHRVLSKVHLFETNEGEFEHETEEICPNSCSCTHTERLVTLLNKADIPSKYMEADITSLKDDHLNENQSKKLNENIRKIVNFCTQVASSSLSNFSKNQKYFITLFGPVGSGKTLLAVSALKMAIIDYGFSGKFVDFQFLLNQIKAEYEQKRSGESILKELREVDILIIDELGKGRNENEWQLEKLDDLINSRYNARKITILTTNYLPPNYKYDDKDIPRTINKEVNDFWREGKVNASQGNVPVHESFWNVSLLERIGARMYERIYEVSDFIDFTGLPSYRKYIGKSFLELYSSKNN</sequence>
<dbReference type="OrthoDB" id="9770694at2"/>
<dbReference type="PANTHER" id="PTHR30050">
    <property type="entry name" value="CHROMOSOMAL REPLICATION INITIATOR PROTEIN DNAA"/>
    <property type="match status" value="1"/>
</dbReference>
<feature type="domain" description="AAA+ ATPase" evidence="2">
    <location>
        <begin position="198"/>
        <end position="340"/>
    </location>
</feature>
<feature type="region of interest" description="Disordered" evidence="1">
    <location>
        <begin position="46"/>
        <end position="66"/>
    </location>
</feature>
<accession>A0A6N6VQJ1</accession>
<dbReference type="InterPro" id="IPR002611">
    <property type="entry name" value="IstB_ATP-bd"/>
</dbReference>
<evidence type="ECO:0000313" key="4">
    <source>
        <dbReference type="Proteomes" id="UP000437748"/>
    </source>
</evidence>
<dbReference type="RefSeq" id="WP_153421327.1">
    <property type="nucleotide sequence ID" value="NZ_WFLM01000005.1"/>
</dbReference>
<evidence type="ECO:0000313" key="3">
    <source>
        <dbReference type="EMBL" id="KAB8036912.1"/>
    </source>
</evidence>
<dbReference type="Pfam" id="PF01695">
    <property type="entry name" value="IstB_IS21"/>
    <property type="match status" value="1"/>
</dbReference>
<dbReference type="InterPro" id="IPR027417">
    <property type="entry name" value="P-loop_NTPase"/>
</dbReference>
<organism evidence="3 4">
    <name type="scientific">Silvanigrella paludirubra</name>
    <dbReference type="NCBI Taxonomy" id="2499159"/>
    <lineage>
        <taxon>Bacteria</taxon>
        <taxon>Pseudomonadati</taxon>
        <taxon>Bdellovibrionota</taxon>
        <taxon>Oligoflexia</taxon>
        <taxon>Silvanigrellales</taxon>
        <taxon>Silvanigrellaceae</taxon>
        <taxon>Silvanigrella</taxon>
    </lineage>
</organism>
<dbReference type="SUPFAM" id="SSF52540">
    <property type="entry name" value="P-loop containing nucleoside triphosphate hydrolases"/>
    <property type="match status" value="1"/>
</dbReference>
<dbReference type="Proteomes" id="UP000437748">
    <property type="component" value="Unassembled WGS sequence"/>
</dbReference>
<comment type="caution">
    <text evidence="3">The sequence shown here is derived from an EMBL/GenBank/DDBJ whole genome shotgun (WGS) entry which is preliminary data.</text>
</comment>
<name>A0A6N6VQJ1_9BACT</name>
<dbReference type="PANTHER" id="PTHR30050:SF4">
    <property type="entry name" value="ATP-BINDING PROTEIN RV3427C IN INSERTION SEQUENCE-RELATED"/>
    <property type="match status" value="1"/>
</dbReference>
<dbReference type="CDD" id="cd00009">
    <property type="entry name" value="AAA"/>
    <property type="match status" value="1"/>
</dbReference>
<proteinExistence type="predicted"/>
<gene>
    <name evidence="3" type="ORF">GCL60_13795</name>
</gene>
<dbReference type="Gene3D" id="3.40.50.300">
    <property type="entry name" value="P-loop containing nucleotide triphosphate hydrolases"/>
    <property type="match status" value="1"/>
</dbReference>
<dbReference type="EMBL" id="WFLM01000005">
    <property type="protein sequence ID" value="KAB8036912.1"/>
    <property type="molecule type" value="Genomic_DNA"/>
</dbReference>
<dbReference type="GO" id="GO:0005524">
    <property type="term" value="F:ATP binding"/>
    <property type="evidence" value="ECO:0007669"/>
    <property type="project" value="InterPro"/>
</dbReference>
<dbReference type="AlphaFoldDB" id="A0A6N6VQJ1"/>
<dbReference type="GO" id="GO:0006260">
    <property type="term" value="P:DNA replication"/>
    <property type="evidence" value="ECO:0007669"/>
    <property type="project" value="TreeGrafter"/>
</dbReference>
<reference evidence="3 4" key="1">
    <citation type="submission" date="2019-10" db="EMBL/GenBank/DDBJ databases">
        <title>New species of Slilvanegrellaceae.</title>
        <authorList>
            <person name="Pitt A."/>
            <person name="Hahn M.W."/>
        </authorList>
    </citation>
    <scope>NUCLEOTIDE SEQUENCE [LARGE SCALE GENOMIC DNA]</scope>
    <source>
        <strain evidence="3 4">SP-Ram-0.45-NSY-1</strain>
    </source>
</reference>
<dbReference type="InterPro" id="IPR003593">
    <property type="entry name" value="AAA+_ATPase"/>
</dbReference>
<evidence type="ECO:0000256" key="1">
    <source>
        <dbReference type="SAM" id="MobiDB-lite"/>
    </source>
</evidence>